<keyword evidence="2" id="KW-0732">Signal</keyword>
<comment type="similarity">
    <text evidence="1">Belongs to the glycosyl hydrolase 16 family.</text>
</comment>
<organism evidence="4 5">
    <name type="scientific">Priapulus caudatus</name>
    <name type="common">Priapulid worm</name>
    <dbReference type="NCBI Taxonomy" id="37621"/>
    <lineage>
        <taxon>Eukaryota</taxon>
        <taxon>Metazoa</taxon>
        <taxon>Ecdysozoa</taxon>
        <taxon>Scalidophora</taxon>
        <taxon>Priapulida</taxon>
        <taxon>Priapulimorpha</taxon>
        <taxon>Priapulimorphida</taxon>
        <taxon>Priapulidae</taxon>
        <taxon>Priapulus</taxon>
    </lineage>
</organism>
<dbReference type="GeneID" id="106812364"/>
<reference evidence="5" key="1">
    <citation type="submission" date="2025-08" db="UniProtKB">
        <authorList>
            <consortium name="RefSeq"/>
        </authorList>
    </citation>
    <scope>IDENTIFICATION</scope>
</reference>
<evidence type="ECO:0000313" key="5">
    <source>
        <dbReference type="RefSeq" id="XP_014671704.1"/>
    </source>
</evidence>
<feature type="domain" description="GH16" evidence="3">
    <location>
        <begin position="125"/>
        <end position="401"/>
    </location>
</feature>
<dbReference type="SUPFAM" id="SSF49899">
    <property type="entry name" value="Concanavalin A-like lectins/glucanases"/>
    <property type="match status" value="1"/>
</dbReference>
<dbReference type="InterPro" id="IPR050546">
    <property type="entry name" value="Glycosyl_Hydrlase_16"/>
</dbReference>
<dbReference type="InterPro" id="IPR000757">
    <property type="entry name" value="Beta-glucanase-like"/>
</dbReference>
<dbReference type="RefSeq" id="XP_014671704.1">
    <property type="nucleotide sequence ID" value="XM_014816218.1"/>
</dbReference>
<feature type="signal peptide" evidence="2">
    <location>
        <begin position="1"/>
        <end position="18"/>
    </location>
</feature>
<dbReference type="PANTHER" id="PTHR10963">
    <property type="entry name" value="GLYCOSYL HYDROLASE-RELATED"/>
    <property type="match status" value="1"/>
</dbReference>
<proteinExistence type="inferred from homology"/>
<feature type="chain" id="PRO_5047238791" evidence="2">
    <location>
        <begin position="19"/>
        <end position="401"/>
    </location>
</feature>
<protein>
    <submittedName>
        <fullName evidence="5">Beta-1,3-glucan-binding protein-like</fullName>
    </submittedName>
</protein>
<dbReference type="PANTHER" id="PTHR10963:SF55">
    <property type="entry name" value="GLYCOSIDE HYDROLASE FAMILY 16 PROTEIN"/>
    <property type="match status" value="1"/>
</dbReference>
<accession>A0ABM1EHN3</accession>
<evidence type="ECO:0000256" key="1">
    <source>
        <dbReference type="ARBA" id="ARBA00006865"/>
    </source>
</evidence>
<dbReference type="Gene3D" id="2.60.120.200">
    <property type="match status" value="1"/>
</dbReference>
<evidence type="ECO:0000313" key="4">
    <source>
        <dbReference type="Proteomes" id="UP000695022"/>
    </source>
</evidence>
<gene>
    <name evidence="5" type="primary">LOC106812364</name>
</gene>
<name>A0ABM1EHN3_PRICU</name>
<evidence type="ECO:0000256" key="2">
    <source>
        <dbReference type="SAM" id="SignalP"/>
    </source>
</evidence>
<evidence type="ECO:0000259" key="3">
    <source>
        <dbReference type="PROSITE" id="PS51762"/>
    </source>
</evidence>
<sequence length="401" mass="45209">MRWELALTLLLCAAGVLAQDGTGAEDPAGAGAGAGAAAGGAPRYEVTEPSECKQYPCLIFEELFENLDLKTWEHEITASGNGNWEFQTYTNNRSNSFVKEDKLYIKPTLTDDQYGEDFVYGGSLDLWGGNGNNDDCTGNQFFGCYREGPGFNPQTREKNPGEIINPVKSARLRTKDSFAFKYGHIDVTAKMPKGDWLWPAVKLIPKYTSYGKWPASGEIDIIESRGNFNITGDFGQALGAGVVQSTLHWGPYWQANGFFRTIAGKPLDHDGFHKYGVTWTKDFIKFYIDNQPLMEINPETNFFEFGMYEKFLDIANPWSGGTKMAPFDQEFYLAINLAVGGTNGYFSDLWTYAPTTKPWANLAQFPMRDFWEKKEEWYPTWQGDESAFVVDSIRVWKIEED</sequence>
<dbReference type="PROSITE" id="PS51762">
    <property type="entry name" value="GH16_2"/>
    <property type="match status" value="1"/>
</dbReference>
<dbReference type="InterPro" id="IPR013320">
    <property type="entry name" value="ConA-like_dom_sf"/>
</dbReference>
<dbReference type="Pfam" id="PF00722">
    <property type="entry name" value="Glyco_hydro_16"/>
    <property type="match status" value="1"/>
</dbReference>
<keyword evidence="4" id="KW-1185">Reference proteome</keyword>
<dbReference type="Proteomes" id="UP000695022">
    <property type="component" value="Unplaced"/>
</dbReference>